<evidence type="ECO:0000256" key="5">
    <source>
        <dbReference type="ARBA" id="ARBA00022723"/>
    </source>
</evidence>
<keyword evidence="5 10" id="KW-0479">Metal-binding</keyword>
<dbReference type="PIRSF" id="PIRSF006268">
    <property type="entry name" value="ApbE"/>
    <property type="match status" value="1"/>
</dbReference>
<evidence type="ECO:0000313" key="12">
    <source>
        <dbReference type="EMBL" id="ADY52005.1"/>
    </source>
</evidence>
<dbReference type="PANTHER" id="PTHR30040">
    <property type="entry name" value="THIAMINE BIOSYNTHESIS LIPOPROTEIN APBE"/>
    <property type="match status" value="1"/>
</dbReference>
<evidence type="ECO:0000256" key="7">
    <source>
        <dbReference type="ARBA" id="ARBA00022842"/>
    </source>
</evidence>
<feature type="binding site" evidence="11">
    <location>
        <position position="177"/>
    </location>
    <ligand>
        <name>Mg(2+)</name>
        <dbReference type="ChEBI" id="CHEBI:18420"/>
    </ligand>
</feature>
<dbReference type="GO" id="GO:0016740">
    <property type="term" value="F:transferase activity"/>
    <property type="evidence" value="ECO:0007669"/>
    <property type="project" value="UniProtKB-UniRule"/>
</dbReference>
<dbReference type="EMBL" id="CP002545">
    <property type="protein sequence ID" value="ADY52005.1"/>
    <property type="molecule type" value="Genomic_DNA"/>
</dbReference>
<keyword evidence="12" id="KW-0449">Lipoprotein</keyword>
<evidence type="ECO:0000256" key="1">
    <source>
        <dbReference type="ARBA" id="ARBA00011955"/>
    </source>
</evidence>
<proteinExistence type="inferred from homology"/>
<keyword evidence="13" id="KW-1185">Reference proteome</keyword>
<evidence type="ECO:0000256" key="9">
    <source>
        <dbReference type="ARBA" id="ARBA00048540"/>
    </source>
</evidence>
<keyword evidence="3 10" id="KW-0285">Flavoprotein</keyword>
<feature type="binding site" evidence="11">
    <location>
        <position position="294"/>
    </location>
    <ligand>
        <name>Mg(2+)</name>
        <dbReference type="ChEBI" id="CHEBI:18420"/>
    </ligand>
</feature>
<dbReference type="InterPro" id="IPR003374">
    <property type="entry name" value="ApbE-like_sf"/>
</dbReference>
<sequence length="346" mass="39120">MDMFNCFKFSSVKLFVKLFLLVFISSGFKPKSYKREQINGFAQGTTYSIVYYTQDKKIDKVKIDSILKSIDLSMSLYTPHSVISKFNLYETKEIELDNHFKKVMEKSFLLYKESKGVFDVTVEPLVRLWGFGSKKVSRLPNQKEIDSVLQYVGMDKLKLQGNKLIKVKDGVKVDLNGIAQGYSVDVLADYLESQSIRHYVIEIGGELRIKGPKPDGSAMKIGIEKPEKEALENELMKDIIHINSGAITTAGNYRKFIQQNDKTISHHINPKNGQPFSGEIISATIYAKDAISADGYDNVIISMKADEAIGFANKHPHLELYLIYKDKTGMIKDTLSTGFKKLLKAQ</sequence>
<evidence type="ECO:0000313" key="13">
    <source>
        <dbReference type="Proteomes" id="UP000000310"/>
    </source>
</evidence>
<evidence type="ECO:0000256" key="4">
    <source>
        <dbReference type="ARBA" id="ARBA00022679"/>
    </source>
</evidence>
<comment type="cofactor">
    <cofactor evidence="11">
        <name>Mg(2+)</name>
        <dbReference type="ChEBI" id="CHEBI:18420"/>
    </cofactor>
    <cofactor evidence="11">
        <name>Mn(2+)</name>
        <dbReference type="ChEBI" id="CHEBI:29035"/>
    </cofactor>
    <text evidence="11">Magnesium. Can also use manganese.</text>
</comment>
<evidence type="ECO:0000256" key="10">
    <source>
        <dbReference type="PIRNR" id="PIRNR006268"/>
    </source>
</evidence>
<evidence type="ECO:0000256" key="8">
    <source>
        <dbReference type="ARBA" id="ARBA00031306"/>
    </source>
</evidence>
<evidence type="ECO:0000256" key="3">
    <source>
        <dbReference type="ARBA" id="ARBA00022630"/>
    </source>
</evidence>
<comment type="catalytic activity">
    <reaction evidence="9 10">
        <text>L-threonyl-[protein] + FAD = FMN-L-threonyl-[protein] + AMP + H(+)</text>
        <dbReference type="Rhea" id="RHEA:36847"/>
        <dbReference type="Rhea" id="RHEA-COMP:11060"/>
        <dbReference type="Rhea" id="RHEA-COMP:11061"/>
        <dbReference type="ChEBI" id="CHEBI:15378"/>
        <dbReference type="ChEBI" id="CHEBI:30013"/>
        <dbReference type="ChEBI" id="CHEBI:57692"/>
        <dbReference type="ChEBI" id="CHEBI:74257"/>
        <dbReference type="ChEBI" id="CHEBI:456215"/>
        <dbReference type="EC" id="2.7.1.180"/>
    </reaction>
</comment>
<dbReference type="InterPro" id="IPR024932">
    <property type="entry name" value="ApbE"/>
</dbReference>
<comment type="similarity">
    <text evidence="10">Belongs to the ApbE family.</text>
</comment>
<protein>
    <recommendedName>
        <fullName evidence="2 10">FAD:protein FMN transferase</fullName>
        <ecNumber evidence="1 10">2.7.1.180</ecNumber>
    </recommendedName>
    <alternativeName>
        <fullName evidence="8 10">Flavin transferase</fullName>
    </alternativeName>
</protein>
<evidence type="ECO:0000256" key="6">
    <source>
        <dbReference type="ARBA" id="ARBA00022827"/>
    </source>
</evidence>
<reference evidence="13" key="2">
    <citation type="submission" date="2011-02" db="EMBL/GenBank/DDBJ databases">
        <title>The complete genome of Pedobacter saltans DSM 12145.</title>
        <authorList>
            <consortium name="US DOE Joint Genome Institute (JGI-PGF)"/>
            <person name="Lucas S."/>
            <person name="Copeland A."/>
            <person name="Lapidus A."/>
            <person name="Bruce D."/>
            <person name="Goodwin L."/>
            <person name="Pitluck S."/>
            <person name="Kyrpides N."/>
            <person name="Mavromatis K."/>
            <person name="Pagani I."/>
            <person name="Ivanova N."/>
            <person name="Ovchinnikova G."/>
            <person name="Lu M."/>
            <person name="Detter J.C."/>
            <person name="Han C."/>
            <person name="Land M."/>
            <person name="Hauser L."/>
            <person name="Markowitz V."/>
            <person name="Cheng J.-F."/>
            <person name="Hugenholtz P."/>
            <person name="Woyke T."/>
            <person name="Wu D."/>
            <person name="Tindall B."/>
            <person name="Pomrenke H.G."/>
            <person name="Brambilla E."/>
            <person name="Klenk H.-P."/>
            <person name="Eisen J.A."/>
        </authorList>
    </citation>
    <scope>NUCLEOTIDE SEQUENCE [LARGE SCALE GENOMIC DNA]</scope>
    <source>
        <strain evidence="13">ATCC 51119 / DSM 12145 / JCM 21818 / LMG 10337 / NBRC 100064 / NCIMB 13643</strain>
    </source>
</reference>
<dbReference type="eggNOG" id="COG1477">
    <property type="taxonomic scope" value="Bacteria"/>
</dbReference>
<dbReference type="SUPFAM" id="SSF143631">
    <property type="entry name" value="ApbE-like"/>
    <property type="match status" value="1"/>
</dbReference>
<dbReference type="AlphaFoldDB" id="F0S4L4"/>
<gene>
    <name evidence="12" type="ordered locus">Pedsa_1443</name>
</gene>
<evidence type="ECO:0000256" key="11">
    <source>
        <dbReference type="PIRSR" id="PIRSR006268-2"/>
    </source>
</evidence>
<dbReference type="KEGG" id="psn:Pedsa_1443"/>
<keyword evidence="7 10" id="KW-0460">Magnesium</keyword>
<organism evidence="12 13">
    <name type="scientific">Pseudopedobacter saltans (strain ATCC 51119 / DSM 12145 / JCM 21818 / CCUG 39354 / LMG 10337 / NBRC 100064 / NCIMB 13643)</name>
    <name type="common">Pedobacter saltans</name>
    <dbReference type="NCBI Taxonomy" id="762903"/>
    <lineage>
        <taxon>Bacteria</taxon>
        <taxon>Pseudomonadati</taxon>
        <taxon>Bacteroidota</taxon>
        <taxon>Sphingobacteriia</taxon>
        <taxon>Sphingobacteriales</taxon>
        <taxon>Sphingobacteriaceae</taxon>
        <taxon>Pseudopedobacter</taxon>
    </lineage>
</organism>
<dbReference type="Pfam" id="PF02424">
    <property type="entry name" value="ApbE"/>
    <property type="match status" value="1"/>
</dbReference>
<name>F0S4L4_PSESL</name>
<dbReference type="HOGENOM" id="CLU_044403_0_0_10"/>
<dbReference type="Gene3D" id="3.10.520.10">
    <property type="entry name" value="ApbE-like domains"/>
    <property type="match status" value="1"/>
</dbReference>
<dbReference type="GO" id="GO:0046872">
    <property type="term" value="F:metal ion binding"/>
    <property type="evidence" value="ECO:0007669"/>
    <property type="project" value="UniProtKB-UniRule"/>
</dbReference>
<dbReference type="STRING" id="762903.Pedsa_1443"/>
<reference evidence="12 13" key="1">
    <citation type="journal article" date="2011" name="Stand. Genomic Sci.">
        <title>Complete genome sequence of the gliding, heparinolytic Pedobacter saltans type strain (113).</title>
        <authorList>
            <person name="Liolios K."/>
            <person name="Sikorski J."/>
            <person name="Lu M."/>
            <person name="Nolan M."/>
            <person name="Lapidus A."/>
            <person name="Lucas S."/>
            <person name="Hammon N."/>
            <person name="Deshpande S."/>
            <person name="Cheng J.F."/>
            <person name="Tapia R."/>
            <person name="Han C."/>
            <person name="Goodwin L."/>
            <person name="Pitluck S."/>
            <person name="Huntemann M."/>
            <person name="Ivanova N."/>
            <person name="Pagani I."/>
            <person name="Mavromatis K."/>
            <person name="Ovchinikova G."/>
            <person name="Pati A."/>
            <person name="Chen A."/>
            <person name="Palaniappan K."/>
            <person name="Land M."/>
            <person name="Hauser L."/>
            <person name="Brambilla E.M."/>
            <person name="Kotsyurbenko O."/>
            <person name="Rohde M."/>
            <person name="Tindall B.J."/>
            <person name="Abt B."/>
            <person name="Goker M."/>
            <person name="Detter J.C."/>
            <person name="Woyke T."/>
            <person name="Bristow J."/>
            <person name="Eisen J.A."/>
            <person name="Markowitz V."/>
            <person name="Hugenholtz P."/>
            <person name="Klenk H.P."/>
            <person name="Kyrpides N.C."/>
        </authorList>
    </citation>
    <scope>NUCLEOTIDE SEQUENCE [LARGE SCALE GENOMIC DNA]</scope>
    <source>
        <strain evidence="13">ATCC 51119 / DSM 12145 / JCM 21818 / LMG 10337 / NBRC 100064 / NCIMB 13643</strain>
    </source>
</reference>
<keyword evidence="6 10" id="KW-0274">FAD</keyword>
<dbReference type="EC" id="2.7.1.180" evidence="1 10"/>
<keyword evidence="4 10" id="KW-0808">Transferase</keyword>
<evidence type="ECO:0000256" key="2">
    <source>
        <dbReference type="ARBA" id="ARBA00016337"/>
    </source>
</evidence>
<accession>F0S4L4</accession>
<dbReference type="PANTHER" id="PTHR30040:SF2">
    <property type="entry name" value="FAD:PROTEIN FMN TRANSFERASE"/>
    <property type="match status" value="1"/>
</dbReference>
<dbReference type="Proteomes" id="UP000000310">
    <property type="component" value="Chromosome"/>
</dbReference>